<dbReference type="AlphaFoldDB" id="A0A2N3IDA2"/>
<dbReference type="Gene3D" id="3.40.50.720">
    <property type="entry name" value="NAD(P)-binding Rossmann-like Domain"/>
    <property type="match status" value="1"/>
</dbReference>
<accession>A0A2N3IDA2</accession>
<dbReference type="PANTHER" id="PTHR14097">
    <property type="entry name" value="OXIDOREDUCTASE HTATIP2"/>
    <property type="match status" value="1"/>
</dbReference>
<feature type="domain" description="NAD(P)-binding" evidence="1">
    <location>
        <begin position="13"/>
        <end position="147"/>
    </location>
</feature>
<keyword evidence="3" id="KW-1185">Reference proteome</keyword>
<proteinExistence type="predicted"/>
<evidence type="ECO:0000259" key="1">
    <source>
        <dbReference type="Pfam" id="PF13460"/>
    </source>
</evidence>
<sequence>MGCSYKKTALLVGATGLVGSILLEQMLADDYYQEVIVLTRKPISLQHIKLSQHIIDFENLEAYAHLIKANDVYCCLGTTIRKAKTKEQFYQVDFVYPTEIAKIAKFNGASHFSIVTAMGACKSSTFYYNRVKGEVEEAIEHLQFKSTHIIRPSLLLGERSEFRLGEEIGKVIAKGLEFMMVGGLKKYRPIEAKAVAVAMYQLGKDACKLQGGFKIFESSFLQTIYDEERFAQFATSQAS</sequence>
<dbReference type="RefSeq" id="WP_101359009.1">
    <property type="nucleotide sequence ID" value="NZ_NKXO01000026.1"/>
</dbReference>
<organism evidence="2 3">
    <name type="scientific">Raineya orbicola</name>
    <dbReference type="NCBI Taxonomy" id="2016530"/>
    <lineage>
        <taxon>Bacteria</taxon>
        <taxon>Pseudomonadati</taxon>
        <taxon>Bacteroidota</taxon>
        <taxon>Cytophagia</taxon>
        <taxon>Cytophagales</taxon>
        <taxon>Raineyaceae</taxon>
        <taxon>Raineya</taxon>
    </lineage>
</organism>
<reference evidence="2 3" key="1">
    <citation type="submission" date="2017-06" db="EMBL/GenBank/DDBJ databases">
        <title>Raineya orbicola gen. nov., sp. nov. a slightly thermophilic bacterium of the phylum Bacteroidetes and the description of Raineyaceae fam. nov.</title>
        <authorList>
            <person name="Albuquerque L."/>
            <person name="Polonia A.R.M."/>
            <person name="Barroso C."/>
            <person name="Froufe H.J.C."/>
            <person name="Lage O."/>
            <person name="Lobo-Da-Cunha A."/>
            <person name="Egas C."/>
            <person name="Da Costa M.S."/>
        </authorList>
    </citation>
    <scope>NUCLEOTIDE SEQUENCE [LARGE SCALE GENOMIC DNA]</scope>
    <source>
        <strain evidence="2 3">SPSPC-11</strain>
    </source>
</reference>
<dbReference type="Pfam" id="PF13460">
    <property type="entry name" value="NAD_binding_10"/>
    <property type="match status" value="1"/>
</dbReference>
<dbReference type="SUPFAM" id="SSF51735">
    <property type="entry name" value="NAD(P)-binding Rossmann-fold domains"/>
    <property type="match status" value="1"/>
</dbReference>
<evidence type="ECO:0000313" key="3">
    <source>
        <dbReference type="Proteomes" id="UP000233387"/>
    </source>
</evidence>
<gene>
    <name evidence="2" type="ORF">Rain11_1737</name>
</gene>
<name>A0A2N3IDA2_9BACT</name>
<dbReference type="InterPro" id="IPR016040">
    <property type="entry name" value="NAD(P)-bd_dom"/>
</dbReference>
<dbReference type="Proteomes" id="UP000233387">
    <property type="component" value="Unassembled WGS sequence"/>
</dbReference>
<protein>
    <submittedName>
        <fullName evidence="2">NADH(P)-binding</fullName>
    </submittedName>
</protein>
<comment type="caution">
    <text evidence="2">The sequence shown here is derived from an EMBL/GenBank/DDBJ whole genome shotgun (WGS) entry which is preliminary data.</text>
</comment>
<dbReference type="EMBL" id="NKXO01000026">
    <property type="protein sequence ID" value="PKQ68269.1"/>
    <property type="molecule type" value="Genomic_DNA"/>
</dbReference>
<dbReference type="InterPro" id="IPR036291">
    <property type="entry name" value="NAD(P)-bd_dom_sf"/>
</dbReference>
<dbReference type="OrthoDB" id="9798632at2"/>
<dbReference type="PANTHER" id="PTHR14097:SF7">
    <property type="entry name" value="OXIDOREDUCTASE HTATIP2"/>
    <property type="match status" value="1"/>
</dbReference>
<evidence type="ECO:0000313" key="2">
    <source>
        <dbReference type="EMBL" id="PKQ68269.1"/>
    </source>
</evidence>